<feature type="region of interest" description="Disordered" evidence="1">
    <location>
        <begin position="597"/>
        <end position="644"/>
    </location>
</feature>
<keyword evidence="2" id="KW-0472">Membrane</keyword>
<evidence type="ECO:0000313" key="3">
    <source>
        <dbReference type="EMBL" id="CBZ28083.1"/>
    </source>
</evidence>
<feature type="transmembrane region" description="Helical" evidence="2">
    <location>
        <begin position="563"/>
        <end position="583"/>
    </location>
</feature>
<dbReference type="OrthoDB" id="272322at2759"/>
<keyword evidence="4" id="KW-1185">Reference proteome</keyword>
<reference evidence="3 4" key="1">
    <citation type="journal article" date="2011" name="Genome Res.">
        <title>Chromosome and gene copy number variation allow major structural change between species and strains of Leishmania.</title>
        <authorList>
            <person name="Rogers M.B."/>
            <person name="Hilley J.D."/>
            <person name="Dickens N.J."/>
            <person name="Wilkes J."/>
            <person name="Bates P.A."/>
            <person name="Depledge D.P."/>
            <person name="Harris D."/>
            <person name="Her Y."/>
            <person name="Herzyk P."/>
            <person name="Imamura H."/>
            <person name="Otto T.D."/>
            <person name="Sanders M."/>
            <person name="Seeger K."/>
            <person name="Dujardin J.C."/>
            <person name="Berriman M."/>
            <person name="Smith D.F."/>
            <person name="Hertz-Fowler C."/>
            <person name="Mottram J.C."/>
        </authorList>
    </citation>
    <scope>NUCLEOTIDE SEQUENCE [LARGE SCALE GENOMIC DNA]</scope>
    <source>
        <strain evidence="3 4">MHOM/GT/2001/U1103</strain>
    </source>
</reference>
<dbReference type="KEGG" id="lmi:LMXM_26_2590"/>
<keyword evidence="2" id="KW-0812">Transmembrane</keyword>
<feature type="transmembrane region" description="Helical" evidence="2">
    <location>
        <begin position="784"/>
        <end position="803"/>
    </location>
</feature>
<gene>
    <name evidence="3" type="ORF">LMXM_26_2590</name>
</gene>
<feature type="compositionally biased region" description="Polar residues" evidence="1">
    <location>
        <begin position="634"/>
        <end position="644"/>
    </location>
</feature>
<evidence type="ECO:0008006" key="5">
    <source>
        <dbReference type="Google" id="ProtNLM"/>
    </source>
</evidence>
<feature type="transmembrane region" description="Helical" evidence="2">
    <location>
        <begin position="714"/>
        <end position="735"/>
    </location>
</feature>
<feature type="transmembrane region" description="Helical" evidence="2">
    <location>
        <begin position="536"/>
        <end position="557"/>
    </location>
</feature>
<sequence>MVPYSQCLTTALFLSTLNFTNVSIPGFNESLLGISAFNLTCFDVYMSGFGTSWMSTTSYAGITDGGRIRCRTDLKAFAYSGAVYADLMVHPGEVLLSRTIEQPESPSMCITNASSITDCHVNVSVVSLHADPPSSLIDVILEQAKSYVNNHASDYVCKVLVPRGEASILNSTYPYTPERKNESRKILPVSESPLLRALMVILDRVHIGNLRFFVGSQPQRIGFLVSYSGGTHFGFTGDVVPTPPSESALDWAEGLVTAYIQGVVPQPLTVYGLPGKITDLVVGLNTSQTLFVTFDVDVSVAASCANWVTIYLDPGVTIENLRIQANGDGLGNLLTQVAAPELEKLINEKIATALAALAGSPHGAGAQDNGAANGTLTFSFGENTIVRDTPLRLPLIIISCVSVVVGVLLVARNVRRHRAQPVLSSITGEPLSTFRIVAEDTFLIVSVAVCLLLFAASNTMTGATVVLGDELCTYSFSVANTITDLWQAGLFALSVCVLVFSGVYPYVKLLSILFFTVWAHRPSSRALKVIDCIGKLSLIDTFALMVMVAGLEIPSIADVRIHRAFYIFMYATLLSIALGNYATQLWRAGTTLRRKDVPVDDAGANSTLTSAEGEPVAASPEEPQASVSPMAGNSLPQSGASAQIPSGEHHTPCWRRFAGIALCIPLIFMIACSIPAWFIPTFRYSIGGFARLLTPPSKTLTLWNLSSLGGRQDALDILAVGFFTILIAPCLYVALYPRCAFLASWCAADVLVIACVIGLLQLQQFVRFVLGDSRDIVYTAHASLLWPMYLLAVAAVLVWVYIARDILHSVFARKDLIAMPPSA</sequence>
<accession>E9AYP0</accession>
<dbReference type="OMA" id="LIAPCLY"/>
<dbReference type="RefSeq" id="XP_003876562.1">
    <property type="nucleotide sequence ID" value="XM_003876513.1"/>
</dbReference>
<feature type="transmembrane region" description="Helical" evidence="2">
    <location>
        <begin position="657"/>
        <end position="679"/>
    </location>
</feature>
<feature type="transmembrane region" description="Helical" evidence="2">
    <location>
        <begin position="442"/>
        <end position="468"/>
    </location>
</feature>
<dbReference type="Pfam" id="PF04403">
    <property type="entry name" value="PqiA"/>
    <property type="match status" value="1"/>
</dbReference>
<dbReference type="AlphaFoldDB" id="E9AYP0"/>
<dbReference type="GeneID" id="13449340"/>
<dbReference type="EMBL" id="FR799579">
    <property type="protein sequence ID" value="CBZ28083.1"/>
    <property type="molecule type" value="Genomic_DNA"/>
</dbReference>
<dbReference type="PANTHER" id="PTHR34730">
    <property type="entry name" value="UNNAMED PRODUCT"/>
    <property type="match status" value="1"/>
</dbReference>
<feature type="transmembrane region" description="Helical" evidence="2">
    <location>
        <begin position="488"/>
        <end position="515"/>
    </location>
</feature>
<dbReference type="VEuPathDB" id="TriTrypDB:LmxM.26.2590"/>
<name>E9AYP0_LEIMU</name>
<dbReference type="PANTHER" id="PTHR34730:SF1">
    <property type="entry name" value="PARAQUAT-INDUCIBLE PROTEIN A"/>
    <property type="match status" value="1"/>
</dbReference>
<proteinExistence type="predicted"/>
<feature type="transmembrane region" description="Helical" evidence="2">
    <location>
        <begin position="742"/>
        <end position="764"/>
    </location>
</feature>
<evidence type="ECO:0000256" key="2">
    <source>
        <dbReference type="SAM" id="Phobius"/>
    </source>
</evidence>
<dbReference type="Proteomes" id="UP000007259">
    <property type="component" value="Chromosome 26"/>
</dbReference>
<feature type="transmembrane region" description="Helical" evidence="2">
    <location>
        <begin position="393"/>
        <end position="411"/>
    </location>
</feature>
<organism evidence="3 4">
    <name type="scientific">Leishmania mexicana (strain MHOM/GT/2001/U1103)</name>
    <dbReference type="NCBI Taxonomy" id="929439"/>
    <lineage>
        <taxon>Eukaryota</taxon>
        <taxon>Discoba</taxon>
        <taxon>Euglenozoa</taxon>
        <taxon>Kinetoplastea</taxon>
        <taxon>Metakinetoplastina</taxon>
        <taxon>Trypanosomatida</taxon>
        <taxon>Trypanosomatidae</taxon>
        <taxon>Leishmaniinae</taxon>
        <taxon>Leishmania</taxon>
    </lineage>
</organism>
<keyword evidence="2" id="KW-1133">Transmembrane helix</keyword>
<evidence type="ECO:0000256" key="1">
    <source>
        <dbReference type="SAM" id="MobiDB-lite"/>
    </source>
</evidence>
<protein>
    <recommendedName>
        <fullName evidence="5">Paraquat-inducible protein A</fullName>
    </recommendedName>
</protein>
<dbReference type="PhylomeDB" id="E9AYP0"/>
<dbReference type="InterPro" id="IPR007498">
    <property type="entry name" value="PqiA-like"/>
</dbReference>
<evidence type="ECO:0000313" key="4">
    <source>
        <dbReference type="Proteomes" id="UP000007259"/>
    </source>
</evidence>